<dbReference type="OrthoDB" id="5201563at2759"/>
<gene>
    <name evidence="2" type="ORF">CGGC5_v016748</name>
</gene>
<comment type="caution">
    <text evidence="2">The sequence shown here is derived from an EMBL/GenBank/DDBJ whole genome shotgun (WGS) entry which is preliminary data.</text>
</comment>
<dbReference type="Proteomes" id="UP000011096">
    <property type="component" value="Unassembled WGS sequence"/>
</dbReference>
<name>A0A7J6IF45_COLFN</name>
<dbReference type="EMBL" id="ANPB02000011">
    <property type="protein sequence ID" value="KAF4474045.1"/>
    <property type="molecule type" value="Genomic_DNA"/>
</dbReference>
<reference evidence="2 3" key="2">
    <citation type="submission" date="2020-04" db="EMBL/GenBank/DDBJ databases">
        <title>Genome sequencing and assembly of multiple isolates from the Colletotrichum gloeosporioides species complex.</title>
        <authorList>
            <person name="Gan P."/>
            <person name="Shirasu K."/>
        </authorList>
    </citation>
    <scope>NUCLEOTIDE SEQUENCE [LARGE SCALE GENOMIC DNA]</scope>
    <source>
        <strain evidence="2 3">Nara gc5</strain>
    </source>
</reference>
<reference evidence="2 3" key="1">
    <citation type="submission" date="2012-08" db="EMBL/GenBank/DDBJ databases">
        <authorList>
            <person name="Gan P.H.P."/>
            <person name="Ikeda K."/>
            <person name="Irieda H."/>
            <person name="Narusaka M."/>
            <person name="O'Connell R.J."/>
            <person name="Narusaka Y."/>
            <person name="Takano Y."/>
            <person name="Kubo Y."/>
            <person name="Shirasu K."/>
        </authorList>
    </citation>
    <scope>NUCLEOTIDE SEQUENCE [LARGE SCALE GENOMIC DNA]</scope>
    <source>
        <strain evidence="2 3">Nara gc5</strain>
    </source>
</reference>
<sequence>MDEDTLSVGSGPHQSKLQPLRQIPILNGEMATVIATTINSSRAEELRLDSETTRLLSDYEIHRSIASPGNDPDEDSSLVTVAGGVRRERQPDDFDPTLASHPPVPYPVSTPDWWDRSYRRVPDFRPINRELDLSDRQQGAVFAFVGAIMVGGCWFQSGWSYVWRNTAGRITDIGKSRVGGEW</sequence>
<dbReference type="AlphaFoldDB" id="A0A7J6IF45"/>
<evidence type="ECO:0000313" key="2">
    <source>
        <dbReference type="EMBL" id="KAF4474045.1"/>
    </source>
</evidence>
<evidence type="ECO:0000256" key="1">
    <source>
        <dbReference type="SAM" id="Phobius"/>
    </source>
</evidence>
<dbReference type="RefSeq" id="XP_066006835.1">
    <property type="nucleotide sequence ID" value="XM_066153565.1"/>
</dbReference>
<dbReference type="InParanoid" id="A0A7J6IF45"/>
<feature type="transmembrane region" description="Helical" evidence="1">
    <location>
        <begin position="139"/>
        <end position="157"/>
    </location>
</feature>
<keyword evidence="3" id="KW-1185">Reference proteome</keyword>
<keyword evidence="1" id="KW-0472">Membrane</keyword>
<proteinExistence type="predicted"/>
<protein>
    <submittedName>
        <fullName evidence="2">Uncharacterized protein</fullName>
    </submittedName>
</protein>
<evidence type="ECO:0000313" key="3">
    <source>
        <dbReference type="Proteomes" id="UP000011096"/>
    </source>
</evidence>
<keyword evidence="1" id="KW-1133">Transmembrane helix</keyword>
<accession>A0A7J6IF45</accession>
<dbReference type="GeneID" id="90980560"/>
<keyword evidence="1" id="KW-0812">Transmembrane</keyword>
<organism evidence="2 3">
    <name type="scientific">Colletotrichum fructicola (strain Nara gc5)</name>
    <name type="common">Anthracnose fungus</name>
    <name type="synonym">Colletotrichum gloeosporioides (strain Nara gc5)</name>
    <dbReference type="NCBI Taxonomy" id="1213859"/>
    <lineage>
        <taxon>Eukaryota</taxon>
        <taxon>Fungi</taxon>
        <taxon>Dikarya</taxon>
        <taxon>Ascomycota</taxon>
        <taxon>Pezizomycotina</taxon>
        <taxon>Sordariomycetes</taxon>
        <taxon>Hypocreomycetidae</taxon>
        <taxon>Glomerellales</taxon>
        <taxon>Glomerellaceae</taxon>
        <taxon>Colletotrichum</taxon>
        <taxon>Colletotrichum gloeosporioides species complex</taxon>
    </lineage>
</organism>